<name>A0A9C7G8W3_9BACI</name>
<evidence type="ECO:0000313" key="10">
    <source>
        <dbReference type="EMBL" id="CAG9607625.1"/>
    </source>
</evidence>
<dbReference type="NCBIfam" id="TIGR02887">
    <property type="entry name" value="spore_ger_x_C"/>
    <property type="match status" value="1"/>
</dbReference>
<dbReference type="Pfam" id="PF25198">
    <property type="entry name" value="Spore_GerAC_N"/>
    <property type="match status" value="1"/>
</dbReference>
<dbReference type="PANTHER" id="PTHR35789:SF1">
    <property type="entry name" value="SPORE GERMINATION PROTEIN B3"/>
    <property type="match status" value="1"/>
</dbReference>
<keyword evidence="7" id="KW-0449">Lipoprotein</keyword>
<dbReference type="InterPro" id="IPR008844">
    <property type="entry name" value="Spore_GerAC-like"/>
</dbReference>
<dbReference type="GO" id="GO:0016020">
    <property type="term" value="C:membrane"/>
    <property type="evidence" value="ECO:0007669"/>
    <property type="project" value="UniProtKB-SubCell"/>
</dbReference>
<evidence type="ECO:0000256" key="5">
    <source>
        <dbReference type="ARBA" id="ARBA00023136"/>
    </source>
</evidence>
<dbReference type="InterPro" id="IPR057336">
    <property type="entry name" value="GerAC_N"/>
</dbReference>
<dbReference type="InterPro" id="IPR046953">
    <property type="entry name" value="Spore_GerAC-like_C"/>
</dbReference>
<dbReference type="RefSeq" id="WP_230495891.1">
    <property type="nucleotide sequence ID" value="NZ_CAKJTG010000006.1"/>
</dbReference>
<evidence type="ECO:0000256" key="3">
    <source>
        <dbReference type="ARBA" id="ARBA00022544"/>
    </source>
</evidence>
<dbReference type="EMBL" id="CAKJTG010000006">
    <property type="protein sequence ID" value="CAG9607625.1"/>
    <property type="molecule type" value="Genomic_DNA"/>
</dbReference>
<dbReference type="AlphaFoldDB" id="A0A9C7G8W3"/>
<feature type="domain" description="Spore germination GerAC-like C-terminal" evidence="8">
    <location>
        <begin position="215"/>
        <end position="379"/>
    </location>
</feature>
<feature type="domain" description="Spore germination protein N-terminal" evidence="9">
    <location>
        <begin position="23"/>
        <end position="195"/>
    </location>
</feature>
<dbReference type="Proteomes" id="UP000789845">
    <property type="component" value="Unassembled WGS sequence"/>
</dbReference>
<keyword evidence="4" id="KW-0732">Signal</keyword>
<evidence type="ECO:0000259" key="9">
    <source>
        <dbReference type="Pfam" id="PF25198"/>
    </source>
</evidence>
<gene>
    <name evidence="10" type="primary">gerBC_2</name>
    <name evidence="10" type="ORF">NEOCIP111885_01317</name>
</gene>
<comment type="caution">
    <text evidence="10">The sequence shown here is derived from an EMBL/GenBank/DDBJ whole genome shotgun (WGS) entry which is preliminary data.</text>
</comment>
<evidence type="ECO:0000256" key="2">
    <source>
        <dbReference type="ARBA" id="ARBA00007886"/>
    </source>
</evidence>
<accession>A0A9C7G8W3</accession>
<evidence type="ECO:0000256" key="4">
    <source>
        <dbReference type="ARBA" id="ARBA00022729"/>
    </source>
</evidence>
<dbReference type="GO" id="GO:0009847">
    <property type="term" value="P:spore germination"/>
    <property type="evidence" value="ECO:0007669"/>
    <property type="project" value="InterPro"/>
</dbReference>
<reference evidence="10" key="1">
    <citation type="submission" date="2021-10" db="EMBL/GenBank/DDBJ databases">
        <authorList>
            <person name="Criscuolo A."/>
        </authorList>
    </citation>
    <scope>NUCLEOTIDE SEQUENCE</scope>
    <source>
        <strain evidence="10">CIP111885</strain>
    </source>
</reference>
<evidence type="ECO:0000313" key="11">
    <source>
        <dbReference type="Proteomes" id="UP000789845"/>
    </source>
</evidence>
<keyword evidence="6" id="KW-0564">Palmitate</keyword>
<comment type="subcellular location">
    <subcellularLocation>
        <location evidence="1">Membrane</location>
        <topology evidence="1">Lipid-anchor</topology>
    </subcellularLocation>
</comment>
<proteinExistence type="inferred from homology"/>
<comment type="similarity">
    <text evidence="2">Belongs to the GerABKC lipoprotein family.</text>
</comment>
<dbReference type="PROSITE" id="PS51257">
    <property type="entry name" value="PROKAR_LIPOPROTEIN"/>
    <property type="match status" value="1"/>
</dbReference>
<evidence type="ECO:0000256" key="1">
    <source>
        <dbReference type="ARBA" id="ARBA00004635"/>
    </source>
</evidence>
<organism evidence="10 11">
    <name type="scientific">Pseudoneobacillus rhizosphaerae</name>
    <dbReference type="NCBI Taxonomy" id="2880968"/>
    <lineage>
        <taxon>Bacteria</taxon>
        <taxon>Bacillati</taxon>
        <taxon>Bacillota</taxon>
        <taxon>Bacilli</taxon>
        <taxon>Bacillales</taxon>
        <taxon>Bacillaceae</taxon>
        <taxon>Pseudoneobacillus</taxon>
    </lineage>
</organism>
<keyword evidence="5" id="KW-0472">Membrane</keyword>
<dbReference type="PANTHER" id="PTHR35789">
    <property type="entry name" value="SPORE GERMINATION PROTEIN B3"/>
    <property type="match status" value="1"/>
</dbReference>
<protein>
    <submittedName>
        <fullName evidence="10">Spore germination protein B3</fullName>
    </submittedName>
</protein>
<evidence type="ECO:0000256" key="7">
    <source>
        <dbReference type="ARBA" id="ARBA00023288"/>
    </source>
</evidence>
<dbReference type="Pfam" id="PF05504">
    <property type="entry name" value="Spore_GerAC"/>
    <property type="match status" value="1"/>
</dbReference>
<dbReference type="InterPro" id="IPR038501">
    <property type="entry name" value="Spore_GerAC_C_sf"/>
</dbReference>
<keyword evidence="11" id="KW-1185">Reference proteome</keyword>
<dbReference type="Gene3D" id="3.30.300.210">
    <property type="entry name" value="Nutrient germinant receptor protein C, domain 3"/>
    <property type="match status" value="1"/>
</dbReference>
<evidence type="ECO:0000256" key="6">
    <source>
        <dbReference type="ARBA" id="ARBA00023139"/>
    </source>
</evidence>
<evidence type="ECO:0000259" key="8">
    <source>
        <dbReference type="Pfam" id="PF05504"/>
    </source>
</evidence>
<keyword evidence="3" id="KW-0309">Germination</keyword>
<sequence length="392" mass="43484">MSKIIYQCLIFLLCLLVLVGCWDRTELNEQAIWLASGFDVGKEDGLKVSGQIVIPANMQNQNGGSKGKDHFILSDEGVNLGDAFQKMEAKLSRKGFYGLRKVFFIGEELARRGISKELDNVTRGSEVSIRTDVFVVKGDTAINVLNVSNPLEKPSAIAALKEHQQIGGRGSTVFLDFLNAANSDGLRPTIPLIEITETQTGENSDKKESIVQVAGLGIFNKELKMVGMLNQTENQDLLWILGYLPKHTLSTPLRDGNATLQLHHLSSKIKPVIEKSNHITFKVELSGEGTLFENNTLLNPEKKSDLKEFEKAFNELAKKQVLSTIKKVQSESGQDIFGFGEVIHRKDPRKWKDLKDDWDQYFTQADVKVTTKIKINNIGITGPSVLNKNGGS</sequence>